<dbReference type="Pfam" id="PF13912">
    <property type="entry name" value="zf-C2H2_6"/>
    <property type="match status" value="2"/>
</dbReference>
<name>A0AAW1LJG7_SAPOF</name>
<organism evidence="12 13">
    <name type="scientific">Saponaria officinalis</name>
    <name type="common">Common soapwort</name>
    <name type="synonym">Lychnis saponaria</name>
    <dbReference type="NCBI Taxonomy" id="3572"/>
    <lineage>
        <taxon>Eukaryota</taxon>
        <taxon>Viridiplantae</taxon>
        <taxon>Streptophyta</taxon>
        <taxon>Embryophyta</taxon>
        <taxon>Tracheophyta</taxon>
        <taxon>Spermatophyta</taxon>
        <taxon>Magnoliopsida</taxon>
        <taxon>eudicotyledons</taxon>
        <taxon>Gunneridae</taxon>
        <taxon>Pentapetalae</taxon>
        <taxon>Caryophyllales</taxon>
        <taxon>Caryophyllaceae</taxon>
        <taxon>Caryophylleae</taxon>
        <taxon>Saponaria</taxon>
    </lineage>
</organism>
<sequence length="287" mass="31249">MVAQQETIVGKNVNNLSIIKGKRSKRSRQPSPSALTMSTSATDEGGSVVSQAASVSEEEEDMARCLILLAQGNHNQTKNNCNKNTNKMTSYDCKTCNRSFPSFQALGGHRTSHKKSKVIESSSLIFDDFSNPIQHHNNKIDQFVDDSVFLTLQISNSSPSSNNTNIINSNNNNNNINNNLSVVISKAKIHECSICGAEFSSGQALGGHMRRHRPIGMSNTVTSTTSATVKTEKAAVTVSETANTRNFLSLDLNLPAPEEDNNSKFVFGSNEKTLVFTASSLVDCRHY</sequence>
<dbReference type="Gene3D" id="3.30.160.60">
    <property type="entry name" value="Classic Zinc Finger"/>
    <property type="match status" value="1"/>
</dbReference>
<keyword evidence="3" id="KW-0677">Repeat</keyword>
<keyword evidence="13" id="KW-1185">Reference proteome</keyword>
<evidence type="ECO:0000256" key="8">
    <source>
        <dbReference type="ARBA" id="ARBA00023242"/>
    </source>
</evidence>
<comment type="caution">
    <text evidence="12">The sequence shown here is derived from an EMBL/GenBank/DDBJ whole genome shotgun (WGS) entry which is preliminary data.</text>
</comment>
<proteinExistence type="predicted"/>
<dbReference type="GO" id="GO:0005634">
    <property type="term" value="C:nucleus"/>
    <property type="evidence" value="ECO:0007669"/>
    <property type="project" value="UniProtKB-SubCell"/>
</dbReference>
<dbReference type="PANTHER" id="PTHR26374:SF456">
    <property type="entry name" value="ZINC FINGER PROTEIN ZAT5-LIKE"/>
    <property type="match status" value="1"/>
</dbReference>
<dbReference type="PANTHER" id="PTHR26374">
    <property type="entry name" value="ZINC FINGER PROTEIN ZAT5"/>
    <property type="match status" value="1"/>
</dbReference>
<evidence type="ECO:0000256" key="1">
    <source>
        <dbReference type="ARBA" id="ARBA00004123"/>
    </source>
</evidence>
<dbReference type="SUPFAM" id="SSF57667">
    <property type="entry name" value="beta-beta-alpha zinc fingers"/>
    <property type="match status" value="1"/>
</dbReference>
<evidence type="ECO:0000313" key="12">
    <source>
        <dbReference type="EMBL" id="KAK9733385.1"/>
    </source>
</evidence>
<evidence type="ECO:0000256" key="6">
    <source>
        <dbReference type="ARBA" id="ARBA00023015"/>
    </source>
</evidence>
<comment type="subcellular location">
    <subcellularLocation>
        <location evidence="1">Nucleus</location>
    </subcellularLocation>
</comment>
<dbReference type="AlphaFoldDB" id="A0AAW1LJG7"/>
<gene>
    <name evidence="12" type="ORF">RND81_04G064700</name>
</gene>
<evidence type="ECO:0000256" key="2">
    <source>
        <dbReference type="ARBA" id="ARBA00022723"/>
    </source>
</evidence>
<evidence type="ECO:0000313" key="13">
    <source>
        <dbReference type="Proteomes" id="UP001443914"/>
    </source>
</evidence>
<evidence type="ECO:0000256" key="4">
    <source>
        <dbReference type="ARBA" id="ARBA00022771"/>
    </source>
</evidence>
<feature type="domain" description="C2H2-type" evidence="11">
    <location>
        <begin position="190"/>
        <end position="212"/>
    </location>
</feature>
<evidence type="ECO:0000256" key="3">
    <source>
        <dbReference type="ARBA" id="ARBA00022737"/>
    </source>
</evidence>
<evidence type="ECO:0000259" key="11">
    <source>
        <dbReference type="PROSITE" id="PS50157"/>
    </source>
</evidence>
<evidence type="ECO:0000256" key="5">
    <source>
        <dbReference type="ARBA" id="ARBA00022833"/>
    </source>
</evidence>
<evidence type="ECO:0000256" key="10">
    <source>
        <dbReference type="SAM" id="MobiDB-lite"/>
    </source>
</evidence>
<protein>
    <recommendedName>
        <fullName evidence="11">C2H2-type domain-containing protein</fullName>
    </recommendedName>
</protein>
<feature type="region of interest" description="Disordered" evidence="10">
    <location>
        <begin position="19"/>
        <end position="54"/>
    </location>
</feature>
<dbReference type="EMBL" id="JBDFQZ010000004">
    <property type="protein sequence ID" value="KAK9733385.1"/>
    <property type="molecule type" value="Genomic_DNA"/>
</dbReference>
<keyword evidence="6" id="KW-0805">Transcription regulation</keyword>
<feature type="compositionally biased region" description="Low complexity" evidence="10">
    <location>
        <begin position="44"/>
        <end position="54"/>
    </location>
</feature>
<dbReference type="Proteomes" id="UP001443914">
    <property type="component" value="Unassembled WGS sequence"/>
</dbReference>
<dbReference type="GO" id="GO:0008270">
    <property type="term" value="F:zinc ion binding"/>
    <property type="evidence" value="ECO:0007669"/>
    <property type="project" value="UniProtKB-KW"/>
</dbReference>
<evidence type="ECO:0000256" key="9">
    <source>
        <dbReference type="PROSITE-ProRule" id="PRU00042"/>
    </source>
</evidence>
<accession>A0AAW1LJG7</accession>
<dbReference type="PROSITE" id="PS00028">
    <property type="entry name" value="ZINC_FINGER_C2H2_1"/>
    <property type="match status" value="2"/>
</dbReference>
<keyword evidence="8" id="KW-0539">Nucleus</keyword>
<evidence type="ECO:0000256" key="7">
    <source>
        <dbReference type="ARBA" id="ARBA00023163"/>
    </source>
</evidence>
<dbReference type="SMART" id="SM00355">
    <property type="entry name" value="ZnF_C2H2"/>
    <property type="match status" value="2"/>
</dbReference>
<keyword evidence="5" id="KW-0862">Zinc</keyword>
<keyword evidence="4 9" id="KW-0863">Zinc-finger</keyword>
<feature type="domain" description="C2H2-type" evidence="11">
    <location>
        <begin position="91"/>
        <end position="118"/>
    </location>
</feature>
<dbReference type="InterPro" id="IPR013087">
    <property type="entry name" value="Znf_C2H2_type"/>
</dbReference>
<keyword evidence="2" id="KW-0479">Metal-binding</keyword>
<reference evidence="12" key="1">
    <citation type="submission" date="2024-03" db="EMBL/GenBank/DDBJ databases">
        <title>WGS assembly of Saponaria officinalis var. Norfolk2.</title>
        <authorList>
            <person name="Jenkins J."/>
            <person name="Shu S."/>
            <person name="Grimwood J."/>
            <person name="Barry K."/>
            <person name="Goodstein D."/>
            <person name="Schmutz J."/>
            <person name="Leebens-Mack J."/>
            <person name="Osbourn A."/>
        </authorList>
    </citation>
    <scope>NUCLEOTIDE SEQUENCE [LARGE SCALE GENOMIC DNA]</scope>
    <source>
        <strain evidence="12">JIC</strain>
    </source>
</reference>
<keyword evidence="7" id="KW-0804">Transcription</keyword>
<dbReference type="InterPro" id="IPR036236">
    <property type="entry name" value="Znf_C2H2_sf"/>
</dbReference>
<dbReference type="PROSITE" id="PS50157">
    <property type="entry name" value="ZINC_FINGER_C2H2_2"/>
    <property type="match status" value="2"/>
</dbReference>